<dbReference type="Pfam" id="PF00266">
    <property type="entry name" value="Aminotran_5"/>
    <property type="match status" value="1"/>
</dbReference>
<dbReference type="InterPro" id="IPR015421">
    <property type="entry name" value="PyrdxlP-dep_Trfase_major"/>
</dbReference>
<keyword evidence="2" id="KW-0808">Transferase</keyword>
<dbReference type="InterPro" id="IPR015422">
    <property type="entry name" value="PyrdxlP-dep_Trfase_small"/>
</dbReference>
<sequence length="384" mass="39002">MALADYLDAFSEDPLYLNHASYGPPSRAVTDTVQRLFAIAAKGGPAASATLHSEDGRARTAVGALARIPAERIALTTSTSQGLMQLAFGVSGEVLVSLDEFPANLVPWRRAADAGRVRVRPLPGSGAGSDAVSPVMVTPERVADALTPATRVVSVSAVDFRTGYRADLWGIRDVIGPDRLLVVDGIQGFGAIDADWSPADAVVVGGQKWLRAGWGTGFIGFSERGLQAFAPTLSGWSAVEDAALYDGAEHALLPGAERFSVTNLSPFTSGALAAAAELASSVGVAAIEARIEGMASALIDTLDAAGILVLSPRPAESRAGIVVAGFGAGGAAAVHARLTAAGVTCTLHADDRIRFAVHATTTLEAVETAGRVVGAGGVGAGAVG</sequence>
<comment type="caution">
    <text evidence="2">The sequence shown here is derived from an EMBL/GenBank/DDBJ whole genome shotgun (WGS) entry which is preliminary data.</text>
</comment>
<gene>
    <name evidence="2" type="ORF">N1032_12915</name>
</gene>
<dbReference type="Gene3D" id="3.90.1150.10">
    <property type="entry name" value="Aspartate Aminotransferase, domain 1"/>
    <property type="match status" value="1"/>
</dbReference>
<dbReference type="SUPFAM" id="SSF53383">
    <property type="entry name" value="PLP-dependent transferases"/>
    <property type="match status" value="1"/>
</dbReference>
<keyword evidence="2" id="KW-0032">Aminotransferase</keyword>
<evidence type="ECO:0000259" key="1">
    <source>
        <dbReference type="Pfam" id="PF00266"/>
    </source>
</evidence>
<dbReference type="Gene3D" id="3.40.640.10">
    <property type="entry name" value="Type I PLP-dependent aspartate aminotransferase-like (Major domain)"/>
    <property type="match status" value="1"/>
</dbReference>
<dbReference type="PANTHER" id="PTHR43586:SF15">
    <property type="entry name" value="BLR3095 PROTEIN"/>
    <property type="match status" value="1"/>
</dbReference>
<proteinExistence type="predicted"/>
<protein>
    <submittedName>
        <fullName evidence="2">Aminotransferase class V-fold PLP-dependent enzyme</fullName>
    </submittedName>
</protein>
<organism evidence="2 3">
    <name type="scientific">Herbiconiux daphne</name>
    <dbReference type="NCBI Taxonomy" id="2970914"/>
    <lineage>
        <taxon>Bacteria</taxon>
        <taxon>Bacillati</taxon>
        <taxon>Actinomycetota</taxon>
        <taxon>Actinomycetes</taxon>
        <taxon>Micrococcales</taxon>
        <taxon>Microbacteriaceae</taxon>
        <taxon>Herbiconiux</taxon>
    </lineage>
</organism>
<evidence type="ECO:0000313" key="3">
    <source>
        <dbReference type="Proteomes" id="UP001165586"/>
    </source>
</evidence>
<keyword evidence="3" id="KW-1185">Reference proteome</keyword>
<dbReference type="InterPro" id="IPR015424">
    <property type="entry name" value="PyrdxlP-dep_Trfase"/>
</dbReference>
<name>A0ABT2H3X9_9MICO</name>
<dbReference type="RefSeq" id="WP_259539505.1">
    <property type="nucleotide sequence ID" value="NZ_JANLCJ010000004.1"/>
</dbReference>
<dbReference type="Proteomes" id="UP001165586">
    <property type="component" value="Unassembled WGS sequence"/>
</dbReference>
<dbReference type="PANTHER" id="PTHR43586">
    <property type="entry name" value="CYSTEINE DESULFURASE"/>
    <property type="match status" value="1"/>
</dbReference>
<reference evidence="2" key="1">
    <citation type="submission" date="2022-08" db="EMBL/GenBank/DDBJ databases">
        <authorList>
            <person name="Deng Y."/>
            <person name="Han X.-F."/>
            <person name="Zhang Y.-Q."/>
        </authorList>
    </citation>
    <scope>NUCLEOTIDE SEQUENCE</scope>
    <source>
        <strain evidence="2">CPCC 203386</strain>
    </source>
</reference>
<feature type="domain" description="Aminotransferase class V" evidence="1">
    <location>
        <begin position="48"/>
        <end position="343"/>
    </location>
</feature>
<dbReference type="GO" id="GO:0008483">
    <property type="term" value="F:transaminase activity"/>
    <property type="evidence" value="ECO:0007669"/>
    <property type="project" value="UniProtKB-KW"/>
</dbReference>
<dbReference type="InterPro" id="IPR000192">
    <property type="entry name" value="Aminotrans_V_dom"/>
</dbReference>
<dbReference type="EMBL" id="JANLCJ010000004">
    <property type="protein sequence ID" value="MCS5734639.1"/>
    <property type="molecule type" value="Genomic_DNA"/>
</dbReference>
<accession>A0ABT2H3X9</accession>
<evidence type="ECO:0000313" key="2">
    <source>
        <dbReference type="EMBL" id="MCS5734639.1"/>
    </source>
</evidence>